<sequence>MKEDPEEPYYVILLQQPVHVRGTPVHMGQQMLVQRFLVWRLVLPPLWLAGWSRYTNPAGPRVHDSVNQSTSLLGA</sequence>
<dbReference type="Proteomes" id="UP000001628">
    <property type="component" value="Unassembled WGS sequence"/>
</dbReference>
<dbReference type="EMBL" id="KN275959">
    <property type="protein sequence ID" value="KGM92252.1"/>
    <property type="molecule type" value="Genomic_DNA"/>
</dbReference>
<gene>
    <name evidence="1" type="ORF">PADG_11436</name>
</gene>
<keyword evidence="2" id="KW-1185">Reference proteome</keyword>
<dbReference type="AlphaFoldDB" id="A0A0A0HUJ8"/>
<dbReference type="HOGENOM" id="CLU_2671729_0_0_1"/>
<dbReference type="VEuPathDB" id="FungiDB:PADG_11436"/>
<dbReference type="GeneID" id="22587333"/>
<evidence type="ECO:0000313" key="2">
    <source>
        <dbReference type="Proteomes" id="UP000001628"/>
    </source>
</evidence>
<evidence type="ECO:0000313" key="1">
    <source>
        <dbReference type="EMBL" id="KGM92252.1"/>
    </source>
</evidence>
<proteinExistence type="predicted"/>
<protein>
    <submittedName>
        <fullName evidence="1">Uncharacterized protein</fullName>
    </submittedName>
</protein>
<reference evidence="1 2" key="1">
    <citation type="journal article" date="2011" name="PLoS Genet.">
        <title>Comparative genomic analysis of human fungal pathogens causing paracoccidioidomycosis.</title>
        <authorList>
            <person name="Desjardins C.A."/>
            <person name="Champion M.D."/>
            <person name="Holder J.W."/>
            <person name="Muszewska A."/>
            <person name="Goldberg J."/>
            <person name="Bailao A.M."/>
            <person name="Brigido M.M."/>
            <person name="Ferreira M.E."/>
            <person name="Garcia A.M."/>
            <person name="Grynberg M."/>
            <person name="Gujja S."/>
            <person name="Heiman D.I."/>
            <person name="Henn M.R."/>
            <person name="Kodira C.D."/>
            <person name="Leon-Narvaez H."/>
            <person name="Longo L.V."/>
            <person name="Ma L.J."/>
            <person name="Malavazi I."/>
            <person name="Matsuo A.L."/>
            <person name="Morais F.V."/>
            <person name="Pereira M."/>
            <person name="Rodriguez-Brito S."/>
            <person name="Sakthikumar S."/>
            <person name="Salem-Izacc S.M."/>
            <person name="Sykes S.M."/>
            <person name="Teixeira M.M."/>
            <person name="Vallejo M.C."/>
            <person name="Walter M.E."/>
            <person name="Yandava C."/>
            <person name="Young S."/>
            <person name="Zeng Q."/>
            <person name="Zucker J."/>
            <person name="Felipe M.S."/>
            <person name="Goldman G.H."/>
            <person name="Haas B.J."/>
            <person name="McEwen J.G."/>
            <person name="Nino-Vega G."/>
            <person name="Puccia R."/>
            <person name="San-Blas G."/>
            <person name="Soares C.M."/>
            <person name="Birren B.W."/>
            <person name="Cuomo C.A."/>
        </authorList>
    </citation>
    <scope>NUCLEOTIDE SEQUENCE [LARGE SCALE GENOMIC DNA]</scope>
    <source>
        <strain evidence="1 2">Pb18</strain>
    </source>
</reference>
<name>A0A0A0HUJ8_PARBD</name>
<dbReference type="KEGG" id="pbn:PADG_11436"/>
<dbReference type="InParanoid" id="A0A0A0HUJ8"/>
<dbReference type="RefSeq" id="XP_010758908.1">
    <property type="nucleotide sequence ID" value="XM_010760606.1"/>
</dbReference>
<accession>A0A0A0HUJ8</accession>
<organism evidence="1 2">
    <name type="scientific">Paracoccidioides brasiliensis (strain Pb18)</name>
    <dbReference type="NCBI Taxonomy" id="502780"/>
    <lineage>
        <taxon>Eukaryota</taxon>
        <taxon>Fungi</taxon>
        <taxon>Dikarya</taxon>
        <taxon>Ascomycota</taxon>
        <taxon>Pezizomycotina</taxon>
        <taxon>Eurotiomycetes</taxon>
        <taxon>Eurotiomycetidae</taxon>
        <taxon>Onygenales</taxon>
        <taxon>Ajellomycetaceae</taxon>
        <taxon>Paracoccidioides</taxon>
    </lineage>
</organism>